<dbReference type="Gene3D" id="1.20.5.170">
    <property type="match status" value="1"/>
</dbReference>
<dbReference type="SUPFAM" id="SSF57959">
    <property type="entry name" value="Leucine zipper domain"/>
    <property type="match status" value="1"/>
</dbReference>
<dbReference type="Proteomes" id="UP000247409">
    <property type="component" value="Unassembled WGS sequence"/>
</dbReference>
<evidence type="ECO:0000313" key="4">
    <source>
        <dbReference type="Proteomes" id="UP000247409"/>
    </source>
</evidence>
<dbReference type="AlphaFoldDB" id="A0A2V3ITI3"/>
<dbReference type="InterPro" id="IPR004827">
    <property type="entry name" value="bZIP"/>
</dbReference>
<keyword evidence="4" id="KW-1185">Reference proteome</keyword>
<evidence type="ECO:0000259" key="2">
    <source>
        <dbReference type="SMART" id="SM00338"/>
    </source>
</evidence>
<name>A0A2V3ITI3_9FLOR</name>
<accession>A0A2V3ITI3</accession>
<reference evidence="3 4" key="1">
    <citation type="journal article" date="2018" name="Mol. Biol. Evol.">
        <title>Analysis of the draft genome of the red seaweed Gracilariopsis chorda provides insights into genome size evolution in Rhodophyta.</title>
        <authorList>
            <person name="Lee J."/>
            <person name="Yang E.C."/>
            <person name="Graf L."/>
            <person name="Yang J.H."/>
            <person name="Qiu H."/>
            <person name="Zel Zion U."/>
            <person name="Chan C.X."/>
            <person name="Stephens T.G."/>
            <person name="Weber A.P.M."/>
            <person name="Boo G.H."/>
            <person name="Boo S.M."/>
            <person name="Kim K.M."/>
            <person name="Shin Y."/>
            <person name="Jung M."/>
            <person name="Lee S.J."/>
            <person name="Yim H.S."/>
            <person name="Lee J.H."/>
            <person name="Bhattacharya D."/>
            <person name="Yoon H.S."/>
        </authorList>
    </citation>
    <scope>NUCLEOTIDE SEQUENCE [LARGE SCALE GENOMIC DNA]</scope>
    <source>
        <strain evidence="3 4">SKKU-2015</strain>
        <tissue evidence="3">Whole body</tissue>
    </source>
</reference>
<comment type="caution">
    <text evidence="3">The sequence shown here is derived from an EMBL/GenBank/DDBJ whole genome shotgun (WGS) entry which is preliminary data.</text>
</comment>
<dbReference type="GO" id="GO:0003700">
    <property type="term" value="F:DNA-binding transcription factor activity"/>
    <property type="evidence" value="ECO:0007669"/>
    <property type="project" value="InterPro"/>
</dbReference>
<feature type="coiled-coil region" evidence="1">
    <location>
        <begin position="76"/>
        <end position="103"/>
    </location>
</feature>
<dbReference type="OrthoDB" id="6090at2759"/>
<dbReference type="SMART" id="SM00338">
    <property type="entry name" value="BRLZ"/>
    <property type="match status" value="1"/>
</dbReference>
<evidence type="ECO:0000313" key="3">
    <source>
        <dbReference type="EMBL" id="PXF45433.1"/>
    </source>
</evidence>
<evidence type="ECO:0000256" key="1">
    <source>
        <dbReference type="SAM" id="Coils"/>
    </source>
</evidence>
<gene>
    <name evidence="3" type="ORF">BWQ96_04848</name>
</gene>
<dbReference type="CDD" id="cd14686">
    <property type="entry name" value="bZIP"/>
    <property type="match status" value="1"/>
</dbReference>
<dbReference type="InterPro" id="IPR046347">
    <property type="entry name" value="bZIP_sf"/>
</dbReference>
<feature type="domain" description="BZIP" evidence="2">
    <location>
        <begin position="42"/>
        <end position="106"/>
    </location>
</feature>
<keyword evidence="1" id="KW-0175">Coiled coil</keyword>
<dbReference type="EMBL" id="NBIV01000061">
    <property type="protein sequence ID" value="PXF45433.1"/>
    <property type="molecule type" value="Genomic_DNA"/>
</dbReference>
<proteinExistence type="predicted"/>
<sequence length="121" mass="13611">MGYGMFGFSGVQVPLAPWAKQAVPKALLKKKRGRKCKNPELTDEERVLWRKQQNTEGAKLSRVRRKVNGAEYESNLNVLINENTMLKKQVDEHENRLACMQSLLTVSVQNAQPMASSNGVP</sequence>
<organism evidence="3 4">
    <name type="scientific">Gracilariopsis chorda</name>
    <dbReference type="NCBI Taxonomy" id="448386"/>
    <lineage>
        <taxon>Eukaryota</taxon>
        <taxon>Rhodophyta</taxon>
        <taxon>Florideophyceae</taxon>
        <taxon>Rhodymeniophycidae</taxon>
        <taxon>Gracilariales</taxon>
        <taxon>Gracilariaceae</taxon>
        <taxon>Gracilariopsis</taxon>
    </lineage>
</organism>
<protein>
    <recommendedName>
        <fullName evidence="2">BZIP domain-containing protein</fullName>
    </recommendedName>
</protein>